<dbReference type="PRINTS" id="PR01490">
    <property type="entry name" value="RTXTOXIND"/>
</dbReference>
<dbReference type="InterPro" id="IPR058624">
    <property type="entry name" value="MdtA-like_HH"/>
</dbReference>
<keyword evidence="4" id="KW-0472">Membrane</keyword>
<feature type="domain" description="p-hydroxybenzoic acid efflux pump subunit AaeA-like beta-barrel" evidence="7">
    <location>
        <begin position="320"/>
        <end position="395"/>
    </location>
</feature>
<comment type="subcellular location">
    <subcellularLocation>
        <location evidence="1">Cell envelope</location>
    </subcellularLocation>
</comment>
<protein>
    <submittedName>
        <fullName evidence="8">Membrane fusion protein, multidrug efflux system</fullName>
    </submittedName>
</protein>
<evidence type="ECO:0000259" key="7">
    <source>
        <dbReference type="Pfam" id="PF25963"/>
    </source>
</evidence>
<keyword evidence="2" id="KW-0175">Coiled coil</keyword>
<feature type="coiled-coil region" evidence="2">
    <location>
        <begin position="140"/>
        <end position="188"/>
    </location>
</feature>
<evidence type="ECO:0000256" key="3">
    <source>
        <dbReference type="SAM" id="MobiDB-lite"/>
    </source>
</evidence>
<keyword evidence="9" id="KW-1185">Reference proteome</keyword>
<dbReference type="InterPro" id="IPR058625">
    <property type="entry name" value="MdtA-like_BSH"/>
</dbReference>
<dbReference type="Pfam" id="PF25876">
    <property type="entry name" value="HH_MFP_RND"/>
    <property type="match status" value="1"/>
</dbReference>
<feature type="region of interest" description="Disordered" evidence="3">
    <location>
        <begin position="1"/>
        <end position="23"/>
    </location>
</feature>
<keyword evidence="4" id="KW-0812">Transmembrane</keyword>
<gene>
    <name evidence="8" type="ORF">SAMN05421771_2073</name>
</gene>
<dbReference type="GO" id="GO:0030313">
    <property type="term" value="C:cell envelope"/>
    <property type="evidence" value="ECO:0007669"/>
    <property type="project" value="UniProtKB-SubCell"/>
</dbReference>
<evidence type="ECO:0000259" key="6">
    <source>
        <dbReference type="Pfam" id="PF25917"/>
    </source>
</evidence>
<keyword evidence="4" id="KW-1133">Transmembrane helix</keyword>
<dbReference type="Gene3D" id="2.40.50.100">
    <property type="match status" value="1"/>
</dbReference>
<dbReference type="InterPro" id="IPR050739">
    <property type="entry name" value="MFP"/>
</dbReference>
<feature type="compositionally biased region" description="Basic and acidic residues" evidence="3">
    <location>
        <begin position="1"/>
        <end position="17"/>
    </location>
</feature>
<dbReference type="AlphaFoldDB" id="A0A1I6M927"/>
<evidence type="ECO:0000313" key="9">
    <source>
        <dbReference type="Proteomes" id="UP000199024"/>
    </source>
</evidence>
<dbReference type="STRING" id="474950.SAMN05421771_2073"/>
<evidence type="ECO:0000256" key="2">
    <source>
        <dbReference type="SAM" id="Coils"/>
    </source>
</evidence>
<dbReference type="SUPFAM" id="SSF111369">
    <property type="entry name" value="HlyD-like secretion proteins"/>
    <property type="match status" value="2"/>
</dbReference>
<dbReference type="Proteomes" id="UP000199024">
    <property type="component" value="Unassembled WGS sequence"/>
</dbReference>
<feature type="transmembrane region" description="Helical" evidence="4">
    <location>
        <begin position="32"/>
        <end position="52"/>
    </location>
</feature>
<feature type="domain" description="Multidrug resistance protein MdtA-like alpha-helical hairpin" evidence="5">
    <location>
        <begin position="161"/>
        <end position="222"/>
    </location>
</feature>
<reference evidence="8 9" key="1">
    <citation type="submission" date="2016-10" db="EMBL/GenBank/DDBJ databases">
        <authorList>
            <person name="de Groot N.N."/>
        </authorList>
    </citation>
    <scope>NUCLEOTIDE SEQUENCE [LARGE SCALE GENOMIC DNA]</scope>
    <source>
        <strain evidence="8 9">DSM 21001</strain>
    </source>
</reference>
<dbReference type="PANTHER" id="PTHR30386:SF19">
    <property type="entry name" value="MULTIDRUG EXPORT PROTEIN EMRA-RELATED"/>
    <property type="match status" value="1"/>
</dbReference>
<evidence type="ECO:0000259" key="5">
    <source>
        <dbReference type="Pfam" id="PF25876"/>
    </source>
</evidence>
<evidence type="ECO:0000256" key="4">
    <source>
        <dbReference type="SAM" id="Phobius"/>
    </source>
</evidence>
<organism evidence="8 9">
    <name type="scientific">Granulicella pectinivorans</name>
    <dbReference type="NCBI Taxonomy" id="474950"/>
    <lineage>
        <taxon>Bacteria</taxon>
        <taxon>Pseudomonadati</taxon>
        <taxon>Acidobacteriota</taxon>
        <taxon>Terriglobia</taxon>
        <taxon>Terriglobales</taxon>
        <taxon>Acidobacteriaceae</taxon>
        <taxon>Granulicella</taxon>
    </lineage>
</organism>
<dbReference type="Pfam" id="PF25917">
    <property type="entry name" value="BSH_RND"/>
    <property type="match status" value="1"/>
</dbReference>
<accession>A0A1I6M927</accession>
<dbReference type="Gene3D" id="1.10.287.470">
    <property type="entry name" value="Helix hairpin bin"/>
    <property type="match status" value="1"/>
</dbReference>
<evidence type="ECO:0000256" key="1">
    <source>
        <dbReference type="ARBA" id="ARBA00004196"/>
    </source>
</evidence>
<dbReference type="Gene3D" id="2.40.30.170">
    <property type="match status" value="1"/>
</dbReference>
<name>A0A1I6M927_9BACT</name>
<dbReference type="RefSeq" id="WP_175528959.1">
    <property type="nucleotide sequence ID" value="NZ_FOZL01000001.1"/>
</dbReference>
<dbReference type="EMBL" id="FOZL01000001">
    <property type="protein sequence ID" value="SFS12161.1"/>
    <property type="molecule type" value="Genomic_DNA"/>
</dbReference>
<dbReference type="InterPro" id="IPR058634">
    <property type="entry name" value="AaeA-lik-b-barrel"/>
</dbReference>
<sequence length="413" mass="44634">MPTQTEETKDQHQDSAHDANAPVDPAKKRRKMFGVALIAFFVIVGCIGWFLYSGTYESTDDAEVDAHLNPVAARVQGTVTKVYVEDNQVVQAGQPLVDLDPNDVTVALAQAQANYDQAVAQLNAQNPNVPITQATNASDIASQQAEVQNAEAALSAAKSDYESAVAKLRQAEATNQKSQSDLVRYKQLLDKQEIAHSDYDQYSSTARSQEAAVNAAAASADSYKKVIQQREAQVVQQRAKYQQTTANAPRQVEIKHATVAGNAAAVESSKAQLEQAKLNLAYCHVVAPVAGIVMQRSAEVGQRVAAGVQLLMVAQVDSPWVTANFKETQLRKMHPGQSVTVKVDALERSFNGTVESIAASTGDRASVLPAENATGNYVKVVQRLPVRIRFLPNQDGLDKVRPGMSVEPTVHFK</sequence>
<proteinExistence type="predicted"/>
<evidence type="ECO:0000313" key="8">
    <source>
        <dbReference type="EMBL" id="SFS12161.1"/>
    </source>
</evidence>
<feature type="domain" description="Multidrug resistance protein MdtA-like barrel-sandwich hybrid" evidence="6">
    <location>
        <begin position="71"/>
        <end position="313"/>
    </location>
</feature>
<dbReference type="PANTHER" id="PTHR30386">
    <property type="entry name" value="MEMBRANE FUSION SUBUNIT OF EMRAB-TOLC MULTIDRUG EFFLUX PUMP"/>
    <property type="match status" value="1"/>
</dbReference>
<dbReference type="Pfam" id="PF25963">
    <property type="entry name" value="Beta-barrel_AAEA"/>
    <property type="match status" value="1"/>
</dbReference>